<evidence type="ECO:0000313" key="3">
    <source>
        <dbReference type="Proteomes" id="UP001283361"/>
    </source>
</evidence>
<feature type="region of interest" description="Disordered" evidence="1">
    <location>
        <begin position="448"/>
        <end position="510"/>
    </location>
</feature>
<accession>A0AAE0Y109</accession>
<gene>
    <name evidence="2" type="ORF">RRG08_022129</name>
</gene>
<reference evidence="2" key="1">
    <citation type="journal article" date="2023" name="G3 (Bethesda)">
        <title>A reference genome for the long-term kleptoplast-retaining sea slug Elysia crispata morphotype clarki.</title>
        <authorList>
            <person name="Eastman K.E."/>
            <person name="Pendleton A.L."/>
            <person name="Shaikh M.A."/>
            <person name="Suttiyut T."/>
            <person name="Ogas R."/>
            <person name="Tomko P."/>
            <person name="Gavelis G."/>
            <person name="Widhalm J.R."/>
            <person name="Wisecaver J.H."/>
        </authorList>
    </citation>
    <scope>NUCLEOTIDE SEQUENCE</scope>
    <source>
        <strain evidence="2">ECLA1</strain>
    </source>
</reference>
<protein>
    <submittedName>
        <fullName evidence="2">Uncharacterized protein</fullName>
    </submittedName>
</protein>
<comment type="caution">
    <text evidence="2">The sequence shown here is derived from an EMBL/GenBank/DDBJ whole genome shotgun (WGS) entry which is preliminary data.</text>
</comment>
<feature type="region of interest" description="Disordered" evidence="1">
    <location>
        <begin position="256"/>
        <end position="284"/>
    </location>
</feature>
<keyword evidence="3" id="KW-1185">Reference proteome</keyword>
<name>A0AAE0Y109_9GAST</name>
<proteinExistence type="predicted"/>
<evidence type="ECO:0000313" key="2">
    <source>
        <dbReference type="EMBL" id="KAK3728078.1"/>
    </source>
</evidence>
<dbReference type="Proteomes" id="UP001283361">
    <property type="component" value="Unassembled WGS sequence"/>
</dbReference>
<dbReference type="AlphaFoldDB" id="A0AAE0Y109"/>
<feature type="compositionally biased region" description="Low complexity" evidence="1">
    <location>
        <begin position="338"/>
        <end position="350"/>
    </location>
</feature>
<organism evidence="2 3">
    <name type="scientific">Elysia crispata</name>
    <name type="common">lettuce slug</name>
    <dbReference type="NCBI Taxonomy" id="231223"/>
    <lineage>
        <taxon>Eukaryota</taxon>
        <taxon>Metazoa</taxon>
        <taxon>Spiralia</taxon>
        <taxon>Lophotrochozoa</taxon>
        <taxon>Mollusca</taxon>
        <taxon>Gastropoda</taxon>
        <taxon>Heterobranchia</taxon>
        <taxon>Euthyneura</taxon>
        <taxon>Panpulmonata</taxon>
        <taxon>Sacoglossa</taxon>
        <taxon>Placobranchoidea</taxon>
        <taxon>Plakobranchidae</taxon>
        <taxon>Elysia</taxon>
    </lineage>
</organism>
<sequence>MFFAPSKSSGGIVEREDAFLDGSCWESARSSWIYMEMEPRQRQCNSSPTTEKCPEVRPSEKLKQLESPICDGSPVPDSSQNLEIVFKNASYQDLEEDGGQSIGCEASFRFDFTTISDASTGDYKWSSADTSRDQHVSDLEFVNGRTAAAEDIEEEQPDGEGDYEEIRNVDEQRDVEEHQYAILSNDNFVLQKDERHVRMDFTNIVDTSISEEDEVCRARRSVSLDLVRPPKLLMRHSETMQFSPLARVMSRALPPVPQSSALPAKPPTPPLSPVPNNDGSTQSIIPDAKKVSAPVRPAYLPWGDSDKVSLSTLGAFSTTTSGGSLYRIPAKVRKMSCSTSQTTNTSTTSSPGQASTCSMRTCDSSSPSTVSGGSASRVAVDVLNGVKRTSRPSSSTFTVAQLPRIIREIYSFLWSDNPDRDPFNTFSVSETDLTSAIAHLESQLSSSVRSCNNRQSNKTRDSLAWTEAPTKEKRPQSCQLDGLGTEGILSSSSSDSVPEDKDGPRVSDGAADHLPFRVQFIMESYCNIYMMR</sequence>
<feature type="compositionally biased region" description="Polar residues" evidence="1">
    <location>
        <begin position="351"/>
        <end position="361"/>
    </location>
</feature>
<feature type="compositionally biased region" description="Basic and acidic residues" evidence="1">
    <location>
        <begin position="498"/>
        <end position="510"/>
    </location>
</feature>
<feature type="compositionally biased region" description="Pro residues" evidence="1">
    <location>
        <begin position="264"/>
        <end position="273"/>
    </location>
</feature>
<dbReference type="EMBL" id="JAWDGP010007208">
    <property type="protein sequence ID" value="KAK3728078.1"/>
    <property type="molecule type" value="Genomic_DNA"/>
</dbReference>
<feature type="region of interest" description="Disordered" evidence="1">
    <location>
        <begin position="338"/>
        <end position="361"/>
    </location>
</feature>
<evidence type="ECO:0000256" key="1">
    <source>
        <dbReference type="SAM" id="MobiDB-lite"/>
    </source>
</evidence>